<dbReference type="GO" id="GO:0000139">
    <property type="term" value="C:Golgi membrane"/>
    <property type="evidence" value="ECO:0007669"/>
    <property type="project" value="TreeGrafter"/>
</dbReference>
<comment type="caution">
    <text evidence="13">The sequence shown here is derived from an EMBL/GenBank/DDBJ whole genome shotgun (WGS) entry which is preliminary data.</text>
</comment>
<keyword evidence="2" id="KW-0808">Transferase</keyword>
<dbReference type="PANTHER" id="PTHR14744">
    <property type="entry name" value="N-ALPHA-ACETYLTRANSFERASE 60"/>
    <property type="match status" value="1"/>
</dbReference>
<accession>A0A834XV79</accession>
<name>A0A834XV79_APHGI</name>
<keyword evidence="3" id="KW-0159">Chromosome partition</keyword>
<sequence length="335" mass="37919">MAGTIVAGSNGPSDTKSLIDNESSTTSSLSTTTTAATSTTTATRIDRKRKHDIYYGKMTMTSEKYNQNIINTNNKYNCHDYHHKYVDDNNISRPNNYSSYNNGICNSGTVTVPLCLLGDVQLRFLCPDDLEEVRALCQDWFPIDYPDSWYEDITSSSRFYALAAVFGSVIIGLIVAEIKPFGTLNKEDQDILCSSFGKDSLVGYILSLGVRRSYRRNGIASLLLEQLLTHVTSPERSSVKAVFLHVLSSNAPAILFYQRCQFKLHTFLPYYYSIRGICKDGFTYVLYVNDGHSPWSLWDWMRHLAGTMASLGPCRVPQWIWQRLLWAATLLSYHR</sequence>
<evidence type="ECO:0000256" key="11">
    <source>
        <dbReference type="SAM" id="MobiDB-lite"/>
    </source>
</evidence>
<keyword evidence="5" id="KW-0012">Acyltransferase</keyword>
<dbReference type="GO" id="GO:0004402">
    <property type="term" value="F:histone acetyltransferase activity"/>
    <property type="evidence" value="ECO:0007669"/>
    <property type="project" value="TreeGrafter"/>
</dbReference>
<evidence type="ECO:0000256" key="4">
    <source>
        <dbReference type="ARBA" id="ARBA00022853"/>
    </source>
</evidence>
<dbReference type="InterPro" id="IPR045141">
    <property type="entry name" value="NAA60-like"/>
</dbReference>
<dbReference type="GO" id="GO:0120518">
    <property type="term" value="F:protein N-terminal-methionine acetyltransferase activity"/>
    <property type="evidence" value="ECO:0007669"/>
    <property type="project" value="UniProtKB-EC"/>
</dbReference>
<evidence type="ECO:0000256" key="7">
    <source>
        <dbReference type="ARBA" id="ARBA00026111"/>
    </source>
</evidence>
<dbReference type="GO" id="GO:0007059">
    <property type="term" value="P:chromosome segregation"/>
    <property type="evidence" value="ECO:0007669"/>
    <property type="project" value="UniProtKB-KW"/>
</dbReference>
<dbReference type="InterPro" id="IPR016181">
    <property type="entry name" value="Acyl_CoA_acyltransferase"/>
</dbReference>
<dbReference type="Proteomes" id="UP000639338">
    <property type="component" value="Unassembled WGS sequence"/>
</dbReference>
<protein>
    <recommendedName>
        <fullName evidence="8">N-alpha-acetyltransferase 60</fullName>
        <ecNumber evidence="7">2.3.1.259</ecNumber>
        <ecNumber evidence="1">2.3.1.48</ecNumber>
    </recommendedName>
</protein>
<evidence type="ECO:0000256" key="1">
    <source>
        <dbReference type="ARBA" id="ARBA00013184"/>
    </source>
</evidence>
<dbReference type="PANTHER" id="PTHR14744:SF15">
    <property type="entry name" value="N-ALPHA-ACETYLTRANSFERASE 60"/>
    <property type="match status" value="1"/>
</dbReference>
<feature type="compositionally biased region" description="Low complexity" evidence="11">
    <location>
        <begin position="23"/>
        <end position="42"/>
    </location>
</feature>
<dbReference type="PROSITE" id="PS51186">
    <property type="entry name" value="GNAT"/>
    <property type="match status" value="1"/>
</dbReference>
<evidence type="ECO:0000313" key="14">
    <source>
        <dbReference type="Proteomes" id="UP000639338"/>
    </source>
</evidence>
<evidence type="ECO:0000256" key="3">
    <source>
        <dbReference type="ARBA" id="ARBA00022829"/>
    </source>
</evidence>
<dbReference type="OrthoDB" id="47017at2759"/>
<feature type="domain" description="N-acetyltransferase" evidence="12">
    <location>
        <begin position="120"/>
        <end position="289"/>
    </location>
</feature>
<comment type="catalytic activity">
    <reaction evidence="9">
        <text>L-lysyl-[protein] + acetyl-CoA = N(6)-acetyl-L-lysyl-[protein] + CoA + H(+)</text>
        <dbReference type="Rhea" id="RHEA:45948"/>
        <dbReference type="Rhea" id="RHEA-COMP:9752"/>
        <dbReference type="Rhea" id="RHEA-COMP:10731"/>
        <dbReference type="ChEBI" id="CHEBI:15378"/>
        <dbReference type="ChEBI" id="CHEBI:29969"/>
        <dbReference type="ChEBI" id="CHEBI:57287"/>
        <dbReference type="ChEBI" id="CHEBI:57288"/>
        <dbReference type="ChEBI" id="CHEBI:61930"/>
        <dbReference type="EC" id="2.3.1.48"/>
    </reaction>
</comment>
<evidence type="ECO:0000313" key="13">
    <source>
        <dbReference type="EMBL" id="KAF7994050.1"/>
    </source>
</evidence>
<dbReference type="EC" id="2.3.1.259" evidence="7"/>
<dbReference type="AlphaFoldDB" id="A0A834XV79"/>
<feature type="compositionally biased region" description="Polar residues" evidence="11">
    <location>
        <begin position="10"/>
        <end position="22"/>
    </location>
</feature>
<evidence type="ECO:0000256" key="2">
    <source>
        <dbReference type="ARBA" id="ARBA00022679"/>
    </source>
</evidence>
<keyword evidence="14" id="KW-1185">Reference proteome</keyword>
<reference evidence="13 14" key="1">
    <citation type="submission" date="2020-08" db="EMBL/GenBank/DDBJ databases">
        <title>Aphidius gifuensis genome sequencing and assembly.</title>
        <authorList>
            <person name="Du Z."/>
        </authorList>
    </citation>
    <scope>NUCLEOTIDE SEQUENCE [LARGE SCALE GENOMIC DNA]</scope>
    <source>
        <strain evidence="13">YNYX2018</strain>
        <tissue evidence="13">Adults</tissue>
    </source>
</reference>
<keyword evidence="4" id="KW-0156">Chromatin regulator</keyword>
<dbReference type="InterPro" id="IPR000182">
    <property type="entry name" value="GNAT_dom"/>
</dbReference>
<comment type="similarity">
    <text evidence="6">Belongs to the acetyltransferase family. NAA60 subfamily.</text>
</comment>
<feature type="region of interest" description="Disordered" evidence="11">
    <location>
        <begin position="1"/>
        <end position="42"/>
    </location>
</feature>
<dbReference type="Pfam" id="PF00583">
    <property type="entry name" value="Acetyltransf_1"/>
    <property type="match status" value="1"/>
</dbReference>
<evidence type="ECO:0000256" key="10">
    <source>
        <dbReference type="ARBA" id="ARBA00048848"/>
    </source>
</evidence>
<gene>
    <name evidence="13" type="ORF">HCN44_011319</name>
</gene>
<dbReference type="CDD" id="cd04301">
    <property type="entry name" value="NAT_SF"/>
    <property type="match status" value="1"/>
</dbReference>
<evidence type="ECO:0000256" key="5">
    <source>
        <dbReference type="ARBA" id="ARBA00023315"/>
    </source>
</evidence>
<evidence type="ECO:0000256" key="8">
    <source>
        <dbReference type="ARBA" id="ARBA00026144"/>
    </source>
</evidence>
<organism evidence="13 14">
    <name type="scientific">Aphidius gifuensis</name>
    <name type="common">Parasitoid wasp</name>
    <dbReference type="NCBI Taxonomy" id="684658"/>
    <lineage>
        <taxon>Eukaryota</taxon>
        <taxon>Metazoa</taxon>
        <taxon>Ecdysozoa</taxon>
        <taxon>Arthropoda</taxon>
        <taxon>Hexapoda</taxon>
        <taxon>Insecta</taxon>
        <taxon>Pterygota</taxon>
        <taxon>Neoptera</taxon>
        <taxon>Endopterygota</taxon>
        <taxon>Hymenoptera</taxon>
        <taxon>Apocrita</taxon>
        <taxon>Ichneumonoidea</taxon>
        <taxon>Braconidae</taxon>
        <taxon>Aphidiinae</taxon>
        <taxon>Aphidius</taxon>
    </lineage>
</organism>
<dbReference type="EC" id="2.3.1.48" evidence="1"/>
<evidence type="ECO:0000256" key="9">
    <source>
        <dbReference type="ARBA" id="ARBA00048017"/>
    </source>
</evidence>
<evidence type="ECO:0000259" key="12">
    <source>
        <dbReference type="PROSITE" id="PS51186"/>
    </source>
</evidence>
<dbReference type="Gene3D" id="3.40.630.30">
    <property type="match status" value="1"/>
</dbReference>
<proteinExistence type="inferred from homology"/>
<dbReference type="SUPFAM" id="SSF55729">
    <property type="entry name" value="Acyl-CoA N-acyltransferases (Nat)"/>
    <property type="match status" value="1"/>
</dbReference>
<dbReference type="EMBL" id="JACMRX010000003">
    <property type="protein sequence ID" value="KAF7994050.1"/>
    <property type="molecule type" value="Genomic_DNA"/>
</dbReference>
<comment type="catalytic activity">
    <reaction evidence="10">
        <text>N-terminal L-methionyl-[transmembrane protein] + acetyl-CoA = N-terminal N(alpha)-acetyl-L-methionyl-[transmembrane protein] + CoA + H(+)</text>
        <dbReference type="Rhea" id="RHEA:50604"/>
        <dbReference type="Rhea" id="RHEA-COMP:12745"/>
        <dbReference type="Rhea" id="RHEA-COMP:12746"/>
        <dbReference type="ChEBI" id="CHEBI:15378"/>
        <dbReference type="ChEBI" id="CHEBI:57287"/>
        <dbReference type="ChEBI" id="CHEBI:57288"/>
        <dbReference type="ChEBI" id="CHEBI:64731"/>
        <dbReference type="ChEBI" id="CHEBI:133414"/>
        <dbReference type="EC" id="2.3.1.259"/>
    </reaction>
</comment>
<evidence type="ECO:0000256" key="6">
    <source>
        <dbReference type="ARBA" id="ARBA00025774"/>
    </source>
</evidence>